<dbReference type="AlphaFoldDB" id="A0A409XDX7"/>
<protein>
    <submittedName>
        <fullName evidence="1">Uncharacterized protein</fullName>
    </submittedName>
</protein>
<sequence length="112" mass="12548">MTPAVRVNVSTVDVPISCPNFQCVRGHSASCRSEARLISVDDYENPIVIDDAMREGNGWWCLMLWTSTRGRLRPRMRLPLEGEDEGRWTDCFFVFLVLVDGGGEASGFHADV</sequence>
<dbReference type="Proteomes" id="UP000283269">
    <property type="component" value="Unassembled WGS sequence"/>
</dbReference>
<name>A0A409XDX7_PSICY</name>
<organism evidence="1 2">
    <name type="scientific">Psilocybe cyanescens</name>
    <dbReference type="NCBI Taxonomy" id="93625"/>
    <lineage>
        <taxon>Eukaryota</taxon>
        <taxon>Fungi</taxon>
        <taxon>Dikarya</taxon>
        <taxon>Basidiomycota</taxon>
        <taxon>Agaricomycotina</taxon>
        <taxon>Agaricomycetes</taxon>
        <taxon>Agaricomycetidae</taxon>
        <taxon>Agaricales</taxon>
        <taxon>Agaricineae</taxon>
        <taxon>Strophariaceae</taxon>
        <taxon>Psilocybe</taxon>
    </lineage>
</organism>
<evidence type="ECO:0000313" key="1">
    <source>
        <dbReference type="EMBL" id="PPQ88945.1"/>
    </source>
</evidence>
<keyword evidence="2" id="KW-1185">Reference proteome</keyword>
<evidence type="ECO:0000313" key="2">
    <source>
        <dbReference type="Proteomes" id="UP000283269"/>
    </source>
</evidence>
<accession>A0A409XDX7</accession>
<dbReference type="EMBL" id="NHYD01001979">
    <property type="protein sequence ID" value="PPQ88945.1"/>
    <property type="molecule type" value="Genomic_DNA"/>
</dbReference>
<proteinExistence type="predicted"/>
<reference evidence="1 2" key="1">
    <citation type="journal article" date="2018" name="Evol. Lett.">
        <title>Horizontal gene cluster transfer increased hallucinogenic mushroom diversity.</title>
        <authorList>
            <person name="Reynolds H.T."/>
            <person name="Vijayakumar V."/>
            <person name="Gluck-Thaler E."/>
            <person name="Korotkin H.B."/>
            <person name="Matheny P.B."/>
            <person name="Slot J.C."/>
        </authorList>
    </citation>
    <scope>NUCLEOTIDE SEQUENCE [LARGE SCALE GENOMIC DNA]</scope>
    <source>
        <strain evidence="1 2">2631</strain>
    </source>
</reference>
<gene>
    <name evidence="1" type="ORF">CVT25_004296</name>
</gene>
<comment type="caution">
    <text evidence="1">The sequence shown here is derived from an EMBL/GenBank/DDBJ whole genome shotgun (WGS) entry which is preliminary data.</text>
</comment>
<dbReference type="InParanoid" id="A0A409XDX7"/>